<comment type="caution">
    <text evidence="9">The sequence shown here is derived from an EMBL/GenBank/DDBJ whole genome shotgun (WGS) entry which is preliminary data.</text>
</comment>
<sequence>MEYEFLKGQPLWIVYLTLFWVAFLRAQATYWIGRGLGAGLDRSKFARRLGARLHRAENLVNRFGPPAVTLSFLTWGLQTAINLAAGATRMRLPRYLVALAFGSLIWAAIYSVGLVAAVNLFLHSPYLVGAAVLLAVAGVAGYLWWRRRRASEAAADPAAEQVPSTH</sequence>
<keyword evidence="4 7" id="KW-0812">Transmembrane</keyword>
<accession>A0A2P8DJU1</accession>
<dbReference type="GO" id="GO:0005886">
    <property type="term" value="C:plasma membrane"/>
    <property type="evidence" value="ECO:0007669"/>
    <property type="project" value="UniProtKB-SubCell"/>
</dbReference>
<evidence type="ECO:0000256" key="4">
    <source>
        <dbReference type="ARBA" id="ARBA00022692"/>
    </source>
</evidence>
<keyword evidence="6 7" id="KW-0472">Membrane</keyword>
<dbReference type="PANTHER" id="PTHR42709">
    <property type="entry name" value="ALKALINE PHOSPHATASE LIKE PROTEIN"/>
    <property type="match status" value="1"/>
</dbReference>
<dbReference type="PANTHER" id="PTHR42709:SF6">
    <property type="entry name" value="UNDECAPRENYL PHOSPHATE TRANSPORTER A"/>
    <property type="match status" value="1"/>
</dbReference>
<dbReference type="Pfam" id="PF09335">
    <property type="entry name" value="VTT_dom"/>
    <property type="match status" value="1"/>
</dbReference>
<dbReference type="InterPro" id="IPR032816">
    <property type="entry name" value="VTT_dom"/>
</dbReference>
<evidence type="ECO:0000259" key="8">
    <source>
        <dbReference type="Pfam" id="PF09335"/>
    </source>
</evidence>
<dbReference type="RefSeq" id="WP_106583364.1">
    <property type="nucleotide sequence ID" value="NZ_PYGA01000008.1"/>
</dbReference>
<keyword evidence="3" id="KW-1003">Cell membrane</keyword>
<evidence type="ECO:0000256" key="3">
    <source>
        <dbReference type="ARBA" id="ARBA00022475"/>
    </source>
</evidence>
<gene>
    <name evidence="9" type="ORF">CLV63_108213</name>
</gene>
<feature type="domain" description="VTT" evidence="8">
    <location>
        <begin position="11"/>
        <end position="112"/>
    </location>
</feature>
<keyword evidence="10" id="KW-1185">Reference proteome</keyword>
<evidence type="ECO:0000256" key="6">
    <source>
        <dbReference type="ARBA" id="ARBA00023136"/>
    </source>
</evidence>
<feature type="transmembrane region" description="Helical" evidence="7">
    <location>
        <begin position="126"/>
        <end position="145"/>
    </location>
</feature>
<protein>
    <submittedName>
        <fullName evidence="9">Membrane protein DedA with SNARE-associated domain</fullName>
    </submittedName>
</protein>
<dbReference type="EMBL" id="PYGA01000008">
    <property type="protein sequence ID" value="PSK97492.1"/>
    <property type="molecule type" value="Genomic_DNA"/>
</dbReference>
<dbReference type="AlphaFoldDB" id="A0A2P8DJU1"/>
<feature type="transmembrane region" description="Helical" evidence="7">
    <location>
        <begin position="12"/>
        <end position="33"/>
    </location>
</feature>
<evidence type="ECO:0000256" key="7">
    <source>
        <dbReference type="SAM" id="Phobius"/>
    </source>
</evidence>
<comment type="subcellular location">
    <subcellularLocation>
        <location evidence="1">Cell membrane</location>
        <topology evidence="1">Multi-pass membrane protein</topology>
    </subcellularLocation>
</comment>
<evidence type="ECO:0000256" key="1">
    <source>
        <dbReference type="ARBA" id="ARBA00004651"/>
    </source>
</evidence>
<dbReference type="InterPro" id="IPR051311">
    <property type="entry name" value="DedA_domain"/>
</dbReference>
<dbReference type="OrthoDB" id="3426404at2"/>
<organism evidence="9 10">
    <name type="scientific">Murinocardiopsis flavida</name>
    <dbReference type="NCBI Taxonomy" id="645275"/>
    <lineage>
        <taxon>Bacteria</taxon>
        <taxon>Bacillati</taxon>
        <taxon>Actinomycetota</taxon>
        <taxon>Actinomycetes</taxon>
        <taxon>Streptosporangiales</taxon>
        <taxon>Nocardiopsidaceae</taxon>
        <taxon>Murinocardiopsis</taxon>
    </lineage>
</organism>
<proteinExistence type="inferred from homology"/>
<keyword evidence="5 7" id="KW-1133">Transmembrane helix</keyword>
<evidence type="ECO:0000313" key="9">
    <source>
        <dbReference type="EMBL" id="PSK97492.1"/>
    </source>
</evidence>
<feature type="transmembrane region" description="Helical" evidence="7">
    <location>
        <begin position="96"/>
        <end position="120"/>
    </location>
</feature>
<dbReference type="Proteomes" id="UP000240542">
    <property type="component" value="Unassembled WGS sequence"/>
</dbReference>
<evidence type="ECO:0000313" key="10">
    <source>
        <dbReference type="Proteomes" id="UP000240542"/>
    </source>
</evidence>
<reference evidence="9 10" key="1">
    <citation type="submission" date="2018-03" db="EMBL/GenBank/DDBJ databases">
        <title>Genomic Encyclopedia of Archaeal and Bacterial Type Strains, Phase II (KMG-II): from individual species to whole genera.</title>
        <authorList>
            <person name="Goeker M."/>
        </authorList>
    </citation>
    <scope>NUCLEOTIDE SEQUENCE [LARGE SCALE GENOMIC DNA]</scope>
    <source>
        <strain evidence="9 10">DSM 45312</strain>
    </source>
</reference>
<evidence type="ECO:0000256" key="2">
    <source>
        <dbReference type="ARBA" id="ARBA00010792"/>
    </source>
</evidence>
<comment type="similarity">
    <text evidence="2">Belongs to the DedA family.</text>
</comment>
<name>A0A2P8DJU1_9ACTN</name>
<evidence type="ECO:0000256" key="5">
    <source>
        <dbReference type="ARBA" id="ARBA00022989"/>
    </source>
</evidence>